<feature type="active site" description="Proton acceptor" evidence="5">
    <location>
        <position position="110"/>
    </location>
</feature>
<comment type="function">
    <text evidence="5 6">Acetylates the N-terminal alanine of ribosomal protein bS18.</text>
</comment>
<evidence type="ECO:0000256" key="2">
    <source>
        <dbReference type="ARBA" id="ARBA00022490"/>
    </source>
</evidence>
<dbReference type="GO" id="GO:0008999">
    <property type="term" value="F:protein-N-terminal-alanine acetyltransferase activity"/>
    <property type="evidence" value="ECO:0007669"/>
    <property type="project" value="UniProtKB-UniRule"/>
</dbReference>
<evidence type="ECO:0000313" key="9">
    <source>
        <dbReference type="Proteomes" id="UP000273022"/>
    </source>
</evidence>
<dbReference type="InterPro" id="IPR043690">
    <property type="entry name" value="RimI"/>
</dbReference>
<dbReference type="InterPro" id="IPR006464">
    <property type="entry name" value="AcTrfase_RimI/Ard1"/>
</dbReference>
<dbReference type="SUPFAM" id="SSF55729">
    <property type="entry name" value="Acyl-CoA N-acyltransferases (Nat)"/>
    <property type="match status" value="1"/>
</dbReference>
<feature type="domain" description="N-acetyltransferase" evidence="7">
    <location>
        <begin position="9"/>
        <end position="154"/>
    </location>
</feature>
<reference evidence="8 9" key="1">
    <citation type="submission" date="2018-09" db="EMBL/GenBank/DDBJ databases">
        <title>Phylogeny of the Shewanellaceae, and recommendation for two new genera, Pseudoshewanella and Parashewanella.</title>
        <authorList>
            <person name="Wang G."/>
        </authorList>
    </citation>
    <scope>NUCLEOTIDE SEQUENCE [LARGE SCALE GENOMIC DNA]</scope>
    <source>
        <strain evidence="8 9">KCTC 22492</strain>
    </source>
</reference>
<dbReference type="InterPro" id="IPR016181">
    <property type="entry name" value="Acyl_CoA_acyltransferase"/>
</dbReference>
<keyword evidence="9" id="KW-1185">Reference proteome</keyword>
<dbReference type="RefSeq" id="WP_121854570.1">
    <property type="nucleotide sequence ID" value="NZ_CP037952.1"/>
</dbReference>
<dbReference type="CDD" id="cd04301">
    <property type="entry name" value="NAT_SF"/>
    <property type="match status" value="1"/>
</dbReference>
<organism evidence="8 9">
    <name type="scientific">Parashewanella spongiae</name>
    <dbReference type="NCBI Taxonomy" id="342950"/>
    <lineage>
        <taxon>Bacteria</taxon>
        <taxon>Pseudomonadati</taxon>
        <taxon>Pseudomonadota</taxon>
        <taxon>Gammaproteobacteria</taxon>
        <taxon>Alteromonadales</taxon>
        <taxon>Shewanellaceae</taxon>
        <taxon>Parashewanella</taxon>
    </lineage>
</organism>
<comment type="similarity">
    <text evidence="1 5 6">Belongs to the acetyltransferase family. RimI subfamily.</text>
</comment>
<dbReference type="AlphaFoldDB" id="A0A3A6TCC1"/>
<dbReference type="EMBL" id="QYYH01000118">
    <property type="protein sequence ID" value="RJY07506.1"/>
    <property type="molecule type" value="Genomic_DNA"/>
</dbReference>
<evidence type="ECO:0000256" key="1">
    <source>
        <dbReference type="ARBA" id="ARBA00005395"/>
    </source>
</evidence>
<evidence type="ECO:0000259" key="7">
    <source>
        <dbReference type="PROSITE" id="PS51186"/>
    </source>
</evidence>
<dbReference type="InterPro" id="IPR050680">
    <property type="entry name" value="YpeA/RimI_acetyltransf"/>
</dbReference>
<dbReference type="InterPro" id="IPR000182">
    <property type="entry name" value="GNAT_dom"/>
</dbReference>
<protein>
    <recommendedName>
        <fullName evidence="5 6">[Ribosomal protein bS18]-alanine N-acetyltransferase</fullName>
        <ecNumber evidence="5 6">2.3.1.266</ecNumber>
    </recommendedName>
</protein>
<dbReference type="Proteomes" id="UP000273022">
    <property type="component" value="Unassembled WGS sequence"/>
</dbReference>
<keyword evidence="4 5" id="KW-0012">Acyltransferase</keyword>
<evidence type="ECO:0000256" key="4">
    <source>
        <dbReference type="ARBA" id="ARBA00023315"/>
    </source>
</evidence>
<dbReference type="PANTHER" id="PTHR43420">
    <property type="entry name" value="ACETYLTRANSFERASE"/>
    <property type="match status" value="1"/>
</dbReference>
<dbReference type="GO" id="GO:0005737">
    <property type="term" value="C:cytoplasm"/>
    <property type="evidence" value="ECO:0007669"/>
    <property type="project" value="UniProtKB-SubCell"/>
</dbReference>
<keyword evidence="3 5" id="KW-0808">Transferase</keyword>
<evidence type="ECO:0000256" key="5">
    <source>
        <dbReference type="HAMAP-Rule" id="MF_02210"/>
    </source>
</evidence>
<dbReference type="OrthoDB" id="9796919at2"/>
<dbReference type="HAMAP" id="MF_02210">
    <property type="entry name" value="RimI"/>
    <property type="match status" value="1"/>
</dbReference>
<dbReference type="Pfam" id="PF00583">
    <property type="entry name" value="Acetyltransf_1"/>
    <property type="match status" value="1"/>
</dbReference>
<name>A0A3A6TCC1_9GAMM</name>
<comment type="catalytic activity">
    <reaction evidence="5 6">
        <text>N-terminal L-alanyl-[ribosomal protein bS18] + acetyl-CoA = N-terminal N(alpha)-acetyl-L-alanyl-[ribosomal protein bS18] + CoA + H(+)</text>
        <dbReference type="Rhea" id="RHEA:43756"/>
        <dbReference type="Rhea" id="RHEA-COMP:10676"/>
        <dbReference type="Rhea" id="RHEA-COMP:10677"/>
        <dbReference type="ChEBI" id="CHEBI:15378"/>
        <dbReference type="ChEBI" id="CHEBI:57287"/>
        <dbReference type="ChEBI" id="CHEBI:57288"/>
        <dbReference type="ChEBI" id="CHEBI:64718"/>
        <dbReference type="ChEBI" id="CHEBI:83683"/>
        <dbReference type="EC" id="2.3.1.266"/>
    </reaction>
</comment>
<sequence length="154" mass="17840">MNTTAQNQFKFVTTKKQHLEQILEIENSAHSYPWSESNLSSCFSRLYHNTGVELNGKLVAFSIIHQVVDESTLMDICVHPNYQGFGFGKQLLIHAIDQAKNRNSAVMMLEVRASNHKALSLYEHLGFTETHRRKEYYQADSKREDAIMMELRFD</sequence>
<feature type="binding site" evidence="5">
    <location>
        <position position="115"/>
    </location>
    <ligand>
        <name>acetyl-CoA</name>
        <dbReference type="ChEBI" id="CHEBI:57288"/>
    </ligand>
</feature>
<evidence type="ECO:0000256" key="6">
    <source>
        <dbReference type="RuleBase" id="RU363094"/>
    </source>
</evidence>
<feature type="active site" description="Proton donor" evidence="5">
    <location>
        <position position="122"/>
    </location>
</feature>
<gene>
    <name evidence="5 8" type="primary">rimI</name>
    <name evidence="8" type="ORF">D5R81_15695</name>
</gene>
<dbReference type="EC" id="2.3.1.266" evidence="5 6"/>
<dbReference type="NCBIfam" id="TIGR01575">
    <property type="entry name" value="rimI"/>
    <property type="match status" value="1"/>
</dbReference>
<comment type="subcellular location">
    <subcellularLocation>
        <location evidence="5 6">Cytoplasm</location>
    </subcellularLocation>
</comment>
<comment type="caution">
    <text evidence="5">Lacks conserved residue(s) required for the propagation of feature annotation.</text>
</comment>
<proteinExistence type="inferred from homology"/>
<dbReference type="Gene3D" id="3.40.630.30">
    <property type="match status" value="1"/>
</dbReference>
<dbReference type="PANTHER" id="PTHR43420:SF51">
    <property type="entry name" value="PEPTIDYL-LYSINE N-ACETYLTRANSFERASE YIAC"/>
    <property type="match status" value="1"/>
</dbReference>
<dbReference type="PROSITE" id="PS51186">
    <property type="entry name" value="GNAT"/>
    <property type="match status" value="1"/>
</dbReference>
<keyword evidence="2 5" id="KW-0963">Cytoplasm</keyword>
<accession>A0A3A6TCC1</accession>
<evidence type="ECO:0000256" key="3">
    <source>
        <dbReference type="ARBA" id="ARBA00022679"/>
    </source>
</evidence>
<evidence type="ECO:0000313" key="8">
    <source>
        <dbReference type="EMBL" id="RJY07506.1"/>
    </source>
</evidence>
<comment type="caution">
    <text evidence="8">The sequence shown here is derived from an EMBL/GenBank/DDBJ whole genome shotgun (WGS) entry which is preliminary data.</text>
</comment>